<dbReference type="STRING" id="1616788.AR543_05580"/>
<reference evidence="9 10" key="2">
    <citation type="journal article" date="2016" name="Int. J. Syst. Evol. Microbiol.">
        <title>Paenibacillus bovis sp. nov., isolated from raw yak (Bos grunniens) milk.</title>
        <authorList>
            <person name="Gao C."/>
            <person name="Han J."/>
            <person name="Liu Z."/>
            <person name="Xu X."/>
            <person name="Hang F."/>
            <person name="Wu Z."/>
        </authorList>
    </citation>
    <scope>NUCLEOTIDE SEQUENCE [LARGE SCALE GENOMIC DNA]</scope>
    <source>
        <strain evidence="9 10">BD3526</strain>
    </source>
</reference>
<evidence type="ECO:0000259" key="8">
    <source>
        <dbReference type="Pfam" id="PF00892"/>
    </source>
</evidence>
<dbReference type="InterPro" id="IPR050638">
    <property type="entry name" value="AA-Vitamin_Transporters"/>
</dbReference>
<evidence type="ECO:0000313" key="10">
    <source>
        <dbReference type="Proteomes" id="UP000078148"/>
    </source>
</evidence>
<dbReference type="GO" id="GO:0005886">
    <property type="term" value="C:plasma membrane"/>
    <property type="evidence" value="ECO:0007669"/>
    <property type="project" value="UniProtKB-SubCell"/>
</dbReference>
<dbReference type="RefSeq" id="WP_060536659.1">
    <property type="nucleotide sequence ID" value="NZ_CP013023.1"/>
</dbReference>
<dbReference type="SUPFAM" id="SSF103481">
    <property type="entry name" value="Multidrug resistance efflux transporter EmrE"/>
    <property type="match status" value="2"/>
</dbReference>
<dbReference type="Pfam" id="PF00892">
    <property type="entry name" value="EamA"/>
    <property type="match status" value="2"/>
</dbReference>
<dbReference type="EMBL" id="CP013023">
    <property type="protein sequence ID" value="ANF98654.1"/>
    <property type="molecule type" value="Genomic_DNA"/>
</dbReference>
<dbReference type="InterPro" id="IPR000620">
    <property type="entry name" value="EamA_dom"/>
</dbReference>
<feature type="transmembrane region" description="Helical" evidence="7">
    <location>
        <begin position="147"/>
        <end position="168"/>
    </location>
</feature>
<proteinExistence type="inferred from homology"/>
<feature type="transmembrane region" description="Helical" evidence="7">
    <location>
        <begin position="66"/>
        <end position="88"/>
    </location>
</feature>
<feature type="transmembrane region" description="Helical" evidence="7">
    <location>
        <begin position="94"/>
        <end position="112"/>
    </location>
</feature>
<dbReference type="InterPro" id="IPR037185">
    <property type="entry name" value="EmrE-like"/>
</dbReference>
<dbReference type="OrthoDB" id="1682095at2"/>
<feature type="domain" description="EamA" evidence="8">
    <location>
        <begin position="149"/>
        <end position="291"/>
    </location>
</feature>
<sequence length="318" mass="34186">MPAYFAAMGYALIIGFSFLFVKMTVNIASPLDVLGHRFLISVIGLGIPILLGWVRIRISWKDVWRILPLALLSPILFFTLQAYGLLSASSSEAGIIQAMTPVFTLLLAAYFLKEKTSLLQKLSLLLSVAGVIFMFTMKGGASFSAASLTGIALLAGSALSFAGYGVLARPLTCKYNPLELTWVTMVIACIVFNALTLGRHVLQGDLTAYVVPLQQPSYILALLYLGILSSLVTTLLSSYALSRLKATQMSVFSNFATVTSMIAGTVFLQEQLYSYHIIGAILIIVGVLGTNWGGKRSLASAPPARISNNSIDSSKSRP</sequence>
<gene>
    <name evidence="9" type="ORF">AR543_05580</name>
</gene>
<reference evidence="10" key="1">
    <citation type="submission" date="2015-10" db="EMBL/GenBank/DDBJ databases">
        <title>Genome of Paenibacillus bovis sp. nov.</title>
        <authorList>
            <person name="Wu Z."/>
            <person name="Gao C."/>
            <person name="Liu Z."/>
            <person name="Zheng H."/>
        </authorList>
    </citation>
    <scope>NUCLEOTIDE SEQUENCE [LARGE SCALE GENOMIC DNA]</scope>
    <source>
        <strain evidence="10">BD3526</strain>
    </source>
</reference>
<feature type="transmembrane region" description="Helical" evidence="7">
    <location>
        <begin position="7"/>
        <end position="28"/>
    </location>
</feature>
<keyword evidence="3" id="KW-1003">Cell membrane</keyword>
<comment type="subcellular location">
    <subcellularLocation>
        <location evidence="1">Cell membrane</location>
        <topology evidence="1">Multi-pass membrane protein</topology>
    </subcellularLocation>
</comment>
<accession>A0A172ZLX3</accession>
<protein>
    <submittedName>
        <fullName evidence="9">Transporter</fullName>
    </submittedName>
</protein>
<evidence type="ECO:0000256" key="4">
    <source>
        <dbReference type="ARBA" id="ARBA00022692"/>
    </source>
</evidence>
<dbReference type="KEGG" id="pbv:AR543_05580"/>
<keyword evidence="10" id="KW-1185">Reference proteome</keyword>
<feature type="transmembrane region" description="Helical" evidence="7">
    <location>
        <begin position="274"/>
        <end position="293"/>
    </location>
</feature>
<feature type="transmembrane region" description="Helical" evidence="7">
    <location>
        <begin position="34"/>
        <end position="54"/>
    </location>
</feature>
<keyword evidence="5 7" id="KW-1133">Transmembrane helix</keyword>
<feature type="domain" description="EamA" evidence="8">
    <location>
        <begin position="2"/>
        <end position="135"/>
    </location>
</feature>
<evidence type="ECO:0000256" key="6">
    <source>
        <dbReference type="ARBA" id="ARBA00023136"/>
    </source>
</evidence>
<organism evidence="9 10">
    <name type="scientific">Paenibacillus bovis</name>
    <dbReference type="NCBI Taxonomy" id="1616788"/>
    <lineage>
        <taxon>Bacteria</taxon>
        <taxon>Bacillati</taxon>
        <taxon>Bacillota</taxon>
        <taxon>Bacilli</taxon>
        <taxon>Bacillales</taxon>
        <taxon>Paenibacillaceae</taxon>
        <taxon>Paenibacillus</taxon>
    </lineage>
</organism>
<keyword evidence="6 7" id="KW-0472">Membrane</keyword>
<evidence type="ECO:0000256" key="7">
    <source>
        <dbReference type="SAM" id="Phobius"/>
    </source>
</evidence>
<dbReference type="Gene3D" id="1.10.3730.20">
    <property type="match status" value="1"/>
</dbReference>
<dbReference type="PANTHER" id="PTHR32322:SF18">
    <property type="entry name" value="S-ADENOSYLMETHIONINE_S-ADENOSYLHOMOCYSTEINE TRANSPORTER"/>
    <property type="match status" value="1"/>
</dbReference>
<keyword evidence="4 7" id="KW-0812">Transmembrane</keyword>
<name>A0A172ZLX3_9BACL</name>
<dbReference type="Proteomes" id="UP000078148">
    <property type="component" value="Chromosome"/>
</dbReference>
<feature type="transmembrane region" description="Helical" evidence="7">
    <location>
        <begin position="218"/>
        <end position="239"/>
    </location>
</feature>
<comment type="similarity">
    <text evidence="2">Belongs to the EamA transporter family.</text>
</comment>
<dbReference type="AlphaFoldDB" id="A0A172ZLX3"/>
<evidence type="ECO:0000313" key="9">
    <source>
        <dbReference type="EMBL" id="ANF98654.1"/>
    </source>
</evidence>
<feature type="transmembrane region" description="Helical" evidence="7">
    <location>
        <begin position="180"/>
        <end position="198"/>
    </location>
</feature>
<evidence type="ECO:0000256" key="2">
    <source>
        <dbReference type="ARBA" id="ARBA00007362"/>
    </source>
</evidence>
<evidence type="ECO:0000256" key="1">
    <source>
        <dbReference type="ARBA" id="ARBA00004651"/>
    </source>
</evidence>
<dbReference type="PANTHER" id="PTHR32322">
    <property type="entry name" value="INNER MEMBRANE TRANSPORTER"/>
    <property type="match status" value="1"/>
</dbReference>
<evidence type="ECO:0000256" key="3">
    <source>
        <dbReference type="ARBA" id="ARBA00022475"/>
    </source>
</evidence>
<evidence type="ECO:0000256" key="5">
    <source>
        <dbReference type="ARBA" id="ARBA00022989"/>
    </source>
</evidence>
<feature type="transmembrane region" description="Helical" evidence="7">
    <location>
        <begin position="124"/>
        <end position="141"/>
    </location>
</feature>
<feature type="transmembrane region" description="Helical" evidence="7">
    <location>
        <begin position="251"/>
        <end position="268"/>
    </location>
</feature>